<dbReference type="InterPro" id="IPR036291">
    <property type="entry name" value="NAD(P)-bd_dom_sf"/>
</dbReference>
<evidence type="ECO:0000313" key="6">
    <source>
        <dbReference type="Proteomes" id="UP000256645"/>
    </source>
</evidence>
<keyword evidence="2" id="KW-0521">NADP</keyword>
<dbReference type="OrthoDB" id="417891at2759"/>
<dbReference type="InterPro" id="IPR020904">
    <property type="entry name" value="Sc_DH/Rdtase_CS"/>
</dbReference>
<dbReference type="SUPFAM" id="SSF51735">
    <property type="entry name" value="NAD(P)-binding Rossmann-fold domains"/>
    <property type="match status" value="1"/>
</dbReference>
<dbReference type="GO" id="GO:0006633">
    <property type="term" value="P:fatty acid biosynthetic process"/>
    <property type="evidence" value="ECO:0007669"/>
    <property type="project" value="TreeGrafter"/>
</dbReference>
<dbReference type="CDD" id="cd05233">
    <property type="entry name" value="SDR_c"/>
    <property type="match status" value="1"/>
</dbReference>
<dbReference type="Pfam" id="PF00106">
    <property type="entry name" value="adh_short"/>
    <property type="match status" value="1"/>
</dbReference>
<dbReference type="Gene3D" id="3.40.50.720">
    <property type="entry name" value="NAD(P)-binding Rossmann-like Domain"/>
    <property type="match status" value="1"/>
</dbReference>
<keyword evidence="3" id="KW-0560">Oxidoreductase</keyword>
<sequence length="244" mass="25587">MAQNDIKGKLALVTGASGGIGSACARSLAAGGAHLALTYSTSLSSLETLVSSLKAEYPTIRISTHQVDLASPQLISDLYASIATAHAGATVDILISNAGYGKRIVNVWEIPVEEFDYTLDVNLRASFLLVKGCVEGMKEKKWAGLFLLAVLLHYAASKGGLTAMMKNLSSHLAQFNISVNDIAPAMIGATGMIPNADTVPGLVDSIPLHRLGEPEECANAVMMFVKTGYITGQSLLLAGGLMHK</sequence>
<dbReference type="GO" id="GO:0048038">
    <property type="term" value="F:quinone binding"/>
    <property type="evidence" value="ECO:0007669"/>
    <property type="project" value="TreeGrafter"/>
</dbReference>
<evidence type="ECO:0000256" key="1">
    <source>
        <dbReference type="ARBA" id="ARBA00006484"/>
    </source>
</evidence>
<dbReference type="Proteomes" id="UP000256645">
    <property type="component" value="Unassembled WGS sequence"/>
</dbReference>
<comment type="similarity">
    <text evidence="1 4">Belongs to the short-chain dehydrogenases/reductases (SDR) family.</text>
</comment>
<dbReference type="AlphaFoldDB" id="A0A3D8QD79"/>
<name>A0A3D8QD79_9HELO</name>
<evidence type="ECO:0000256" key="4">
    <source>
        <dbReference type="RuleBase" id="RU000363"/>
    </source>
</evidence>
<comment type="caution">
    <text evidence="5">The sequence shown here is derived from an EMBL/GenBank/DDBJ whole genome shotgun (WGS) entry which is preliminary data.</text>
</comment>
<dbReference type="EMBL" id="PDLM01000016">
    <property type="protein sequence ID" value="RDW59785.1"/>
    <property type="molecule type" value="Genomic_DNA"/>
</dbReference>
<evidence type="ECO:0000256" key="2">
    <source>
        <dbReference type="ARBA" id="ARBA00022857"/>
    </source>
</evidence>
<accession>A0A3D8QD79</accession>
<dbReference type="PROSITE" id="PS51257">
    <property type="entry name" value="PROKAR_LIPOPROTEIN"/>
    <property type="match status" value="1"/>
</dbReference>
<proteinExistence type="inferred from homology"/>
<gene>
    <name evidence="5" type="ORF">BP6252_12872</name>
</gene>
<reference evidence="5 6" key="1">
    <citation type="journal article" date="2018" name="IMA Fungus">
        <title>IMA Genome-F 9: Draft genome sequence of Annulohypoxylon stygium, Aspergillus mulundensis, Berkeleyomyces basicola (syn. Thielaviopsis basicola), Ceratocystis smalleyi, two Cercospora beticola strains, Coleophoma cylindrospora, Fusarium fracticaudum, Phialophora cf. hyalina, and Morchella septimelata.</title>
        <authorList>
            <person name="Wingfield B.D."/>
            <person name="Bills G.F."/>
            <person name="Dong Y."/>
            <person name="Huang W."/>
            <person name="Nel W.J."/>
            <person name="Swalarsk-Parry B.S."/>
            <person name="Vaghefi N."/>
            <person name="Wilken P.M."/>
            <person name="An Z."/>
            <person name="de Beer Z.W."/>
            <person name="De Vos L."/>
            <person name="Chen L."/>
            <person name="Duong T.A."/>
            <person name="Gao Y."/>
            <person name="Hammerbacher A."/>
            <person name="Kikkert J.R."/>
            <person name="Li Y."/>
            <person name="Li H."/>
            <person name="Li K."/>
            <person name="Li Q."/>
            <person name="Liu X."/>
            <person name="Ma X."/>
            <person name="Naidoo K."/>
            <person name="Pethybridge S.J."/>
            <person name="Sun J."/>
            <person name="Steenkamp E.T."/>
            <person name="van der Nest M.A."/>
            <person name="van Wyk S."/>
            <person name="Wingfield M.J."/>
            <person name="Xiong C."/>
            <person name="Yue Q."/>
            <person name="Zhang X."/>
        </authorList>
    </citation>
    <scope>NUCLEOTIDE SEQUENCE [LARGE SCALE GENOMIC DNA]</scope>
    <source>
        <strain evidence="5 6">BP6252</strain>
    </source>
</reference>
<dbReference type="PRINTS" id="PR00081">
    <property type="entry name" value="GDHRDH"/>
</dbReference>
<protein>
    <recommendedName>
        <fullName evidence="7">NAD(P)-binding protein</fullName>
    </recommendedName>
</protein>
<evidence type="ECO:0000313" key="5">
    <source>
        <dbReference type="EMBL" id="RDW59785.1"/>
    </source>
</evidence>
<dbReference type="STRING" id="1849047.A0A3D8QD79"/>
<dbReference type="FunFam" id="3.40.50.720:FF:000173">
    <property type="entry name" value="3-oxoacyl-[acyl-carrier protein] reductase"/>
    <property type="match status" value="1"/>
</dbReference>
<dbReference type="InterPro" id="IPR002347">
    <property type="entry name" value="SDR_fam"/>
</dbReference>
<evidence type="ECO:0008006" key="7">
    <source>
        <dbReference type="Google" id="ProtNLM"/>
    </source>
</evidence>
<dbReference type="PANTHER" id="PTHR42760">
    <property type="entry name" value="SHORT-CHAIN DEHYDROGENASES/REDUCTASES FAMILY MEMBER"/>
    <property type="match status" value="1"/>
</dbReference>
<dbReference type="PRINTS" id="PR00080">
    <property type="entry name" value="SDRFAMILY"/>
</dbReference>
<keyword evidence="6" id="KW-1185">Reference proteome</keyword>
<dbReference type="PANTHER" id="PTHR42760:SF127">
    <property type="entry name" value="3-KETOACYL-ACYL CARRIER PROTEIN REDUCTASE-RELATED"/>
    <property type="match status" value="1"/>
</dbReference>
<organism evidence="5 6">
    <name type="scientific">Coleophoma cylindrospora</name>
    <dbReference type="NCBI Taxonomy" id="1849047"/>
    <lineage>
        <taxon>Eukaryota</taxon>
        <taxon>Fungi</taxon>
        <taxon>Dikarya</taxon>
        <taxon>Ascomycota</taxon>
        <taxon>Pezizomycotina</taxon>
        <taxon>Leotiomycetes</taxon>
        <taxon>Helotiales</taxon>
        <taxon>Dermateaceae</taxon>
        <taxon>Coleophoma</taxon>
    </lineage>
</organism>
<evidence type="ECO:0000256" key="3">
    <source>
        <dbReference type="ARBA" id="ARBA00023002"/>
    </source>
</evidence>
<dbReference type="GO" id="GO:0016616">
    <property type="term" value="F:oxidoreductase activity, acting on the CH-OH group of donors, NAD or NADP as acceptor"/>
    <property type="evidence" value="ECO:0007669"/>
    <property type="project" value="TreeGrafter"/>
</dbReference>
<dbReference type="PROSITE" id="PS00061">
    <property type="entry name" value="ADH_SHORT"/>
    <property type="match status" value="1"/>
</dbReference>